<dbReference type="Proteomes" id="UP000184010">
    <property type="component" value="Unassembled WGS sequence"/>
</dbReference>
<keyword evidence="5" id="KW-0233">DNA recombination</keyword>
<dbReference type="GO" id="GO:0015074">
    <property type="term" value="P:DNA integration"/>
    <property type="evidence" value="ECO:0007669"/>
    <property type="project" value="UniProtKB-KW"/>
</dbReference>
<evidence type="ECO:0000256" key="1">
    <source>
        <dbReference type="ARBA" id="ARBA00003283"/>
    </source>
</evidence>
<evidence type="ECO:0000313" key="9">
    <source>
        <dbReference type="Proteomes" id="UP000184010"/>
    </source>
</evidence>
<dbReference type="InterPro" id="IPR004107">
    <property type="entry name" value="Integrase_SAM-like_N"/>
</dbReference>
<proteinExistence type="inferred from homology"/>
<dbReference type="Gene3D" id="1.10.150.130">
    <property type="match status" value="1"/>
</dbReference>
<dbReference type="PANTHER" id="PTHR30349">
    <property type="entry name" value="PHAGE INTEGRASE-RELATED"/>
    <property type="match status" value="1"/>
</dbReference>
<keyword evidence="3" id="KW-0229">DNA integration</keyword>
<feature type="compositionally biased region" description="Basic residues" evidence="6">
    <location>
        <begin position="14"/>
        <end position="24"/>
    </location>
</feature>
<feature type="region of interest" description="Disordered" evidence="6">
    <location>
        <begin position="1"/>
        <end position="30"/>
    </location>
</feature>
<evidence type="ECO:0000313" key="8">
    <source>
        <dbReference type="EMBL" id="SHN77634.1"/>
    </source>
</evidence>
<feature type="compositionally biased region" description="Basic and acidic residues" evidence="6">
    <location>
        <begin position="1"/>
        <end position="13"/>
    </location>
</feature>
<dbReference type="PROSITE" id="PS51898">
    <property type="entry name" value="TYR_RECOMBINASE"/>
    <property type="match status" value="1"/>
</dbReference>
<reference evidence="9" key="1">
    <citation type="submission" date="2016-12" db="EMBL/GenBank/DDBJ databases">
        <authorList>
            <person name="Varghese N."/>
            <person name="Submissions S."/>
        </authorList>
    </citation>
    <scope>NUCLEOTIDE SEQUENCE [LARGE SCALE GENOMIC DNA]</scope>
    <source>
        <strain evidence="9">DSM 11544</strain>
    </source>
</reference>
<dbReference type="InterPro" id="IPR002104">
    <property type="entry name" value="Integrase_catalytic"/>
</dbReference>
<comment type="similarity">
    <text evidence="2">Belongs to the 'phage' integrase family.</text>
</comment>
<organism evidence="8 9">
    <name type="scientific">Desulfitobacterium chlororespirans DSM 11544</name>
    <dbReference type="NCBI Taxonomy" id="1121395"/>
    <lineage>
        <taxon>Bacteria</taxon>
        <taxon>Bacillati</taxon>
        <taxon>Bacillota</taxon>
        <taxon>Clostridia</taxon>
        <taxon>Eubacteriales</taxon>
        <taxon>Desulfitobacteriaceae</taxon>
        <taxon>Desulfitobacterium</taxon>
    </lineage>
</organism>
<evidence type="ECO:0000256" key="2">
    <source>
        <dbReference type="ARBA" id="ARBA00008857"/>
    </source>
</evidence>
<dbReference type="InterPro" id="IPR010998">
    <property type="entry name" value="Integrase_recombinase_N"/>
</dbReference>
<dbReference type="Pfam" id="PF14659">
    <property type="entry name" value="Phage_int_SAM_3"/>
    <property type="match status" value="1"/>
</dbReference>
<evidence type="ECO:0000259" key="7">
    <source>
        <dbReference type="PROSITE" id="PS51898"/>
    </source>
</evidence>
<evidence type="ECO:0000256" key="5">
    <source>
        <dbReference type="ARBA" id="ARBA00023172"/>
    </source>
</evidence>
<dbReference type="GO" id="GO:0006310">
    <property type="term" value="P:DNA recombination"/>
    <property type="evidence" value="ECO:0007669"/>
    <property type="project" value="UniProtKB-KW"/>
</dbReference>
<evidence type="ECO:0000256" key="3">
    <source>
        <dbReference type="ARBA" id="ARBA00022908"/>
    </source>
</evidence>
<dbReference type="GO" id="GO:0003677">
    <property type="term" value="F:DNA binding"/>
    <property type="evidence" value="ECO:0007669"/>
    <property type="project" value="UniProtKB-KW"/>
</dbReference>
<evidence type="ECO:0000256" key="4">
    <source>
        <dbReference type="ARBA" id="ARBA00023125"/>
    </source>
</evidence>
<dbReference type="EMBL" id="FRDN01000009">
    <property type="protein sequence ID" value="SHN77634.1"/>
    <property type="molecule type" value="Genomic_DNA"/>
</dbReference>
<dbReference type="InterPro" id="IPR050090">
    <property type="entry name" value="Tyrosine_recombinase_XerCD"/>
</dbReference>
<dbReference type="InterPro" id="IPR013762">
    <property type="entry name" value="Integrase-like_cat_sf"/>
</dbReference>
<dbReference type="InterPro" id="IPR011010">
    <property type="entry name" value="DNA_brk_join_enz"/>
</dbReference>
<dbReference type="CDD" id="cd01189">
    <property type="entry name" value="INT_ICEBs1_C_like"/>
    <property type="match status" value="1"/>
</dbReference>
<feature type="domain" description="Tyr recombinase" evidence="7">
    <location>
        <begin position="200"/>
        <end position="405"/>
    </location>
</feature>
<keyword evidence="4" id="KW-0238">DNA-binding</keyword>
<evidence type="ECO:0000256" key="6">
    <source>
        <dbReference type="SAM" id="MobiDB-lite"/>
    </source>
</evidence>
<keyword evidence="9" id="KW-1185">Reference proteome</keyword>
<dbReference type="AlphaFoldDB" id="A0A1M7U3Z8"/>
<sequence length="465" mass="52722">MAEKTGIKEPAPKKEKKKKDRRRGKGEGTIVPHASGLFMAQISLGRDPVTGKRIRPTIYDDSEVGVQKKLRKLLIKKDLGKSVKPNKTLVGEWIRIWLDIYSKPNVGIGTWDGYDLNFTNHIENSFIARKTMSELTTDDLQVYYNMKLLNGRKDGKGGLSTRFVKAIHTVINSAFDQAVTSNHLEKNPASGVRLPRKKRPKIKIWNKEQMTLYLNIIKKDRLYAAFVTESKSGLRKSELLALRWNDIDFSTGLTKIEHGWVRSPKGTLYLSELKSDDSERTLVFSPELLKVLLEHKIRQDEEKKAAGKNYIDNGLVFCRKDGSYINPSTFTTRHYDLTTKANLPNLPKISVHALRHSISTALLESGKVDLKQIQEMLGHKDISTTGNYYTDVLERMKQKTSKIVDELIPVEEIPAQAPPPAQAQVSDLLDESIETDNVIDFASKRNEKLFIASTGQRKKEKVQKP</sequence>
<dbReference type="STRING" id="1121395.SAMN02745215_02915"/>
<dbReference type="PANTHER" id="PTHR30349:SF64">
    <property type="entry name" value="PROPHAGE INTEGRASE INTD-RELATED"/>
    <property type="match status" value="1"/>
</dbReference>
<dbReference type="SUPFAM" id="SSF56349">
    <property type="entry name" value="DNA breaking-rejoining enzymes"/>
    <property type="match status" value="1"/>
</dbReference>
<dbReference type="Pfam" id="PF00589">
    <property type="entry name" value="Phage_integrase"/>
    <property type="match status" value="1"/>
</dbReference>
<gene>
    <name evidence="8" type="ORF">SAMN02745215_02915</name>
</gene>
<name>A0A1M7U3Z8_9FIRM</name>
<dbReference type="RefSeq" id="WP_072773280.1">
    <property type="nucleotide sequence ID" value="NZ_FRDN01000009.1"/>
</dbReference>
<protein>
    <submittedName>
        <fullName evidence="8">Site-specific recombinase XerD</fullName>
    </submittedName>
</protein>
<comment type="function">
    <text evidence="1">Site-specific tyrosine recombinase, which acts by catalyzing the cutting and rejoining of the recombining DNA molecules.</text>
</comment>
<dbReference type="Gene3D" id="1.10.443.10">
    <property type="entry name" value="Intergrase catalytic core"/>
    <property type="match status" value="1"/>
</dbReference>
<accession>A0A1M7U3Z8</accession>